<feature type="region of interest" description="Disordered" evidence="2">
    <location>
        <begin position="388"/>
        <end position="413"/>
    </location>
</feature>
<dbReference type="AlphaFoldDB" id="A0A6J7IWZ4"/>
<dbReference type="InterPro" id="IPR025736">
    <property type="entry name" value="PucR_C-HTH_dom"/>
</dbReference>
<dbReference type="PANTHER" id="PTHR33744:SF1">
    <property type="entry name" value="DNA-BINDING TRANSCRIPTIONAL ACTIVATOR ADER"/>
    <property type="match status" value="1"/>
</dbReference>
<dbReference type="InterPro" id="IPR051448">
    <property type="entry name" value="CdaR-like_regulators"/>
</dbReference>
<proteinExistence type="inferred from homology"/>
<reference evidence="5" key="1">
    <citation type="submission" date="2020-05" db="EMBL/GenBank/DDBJ databases">
        <authorList>
            <person name="Chiriac C."/>
            <person name="Salcher M."/>
            <person name="Ghai R."/>
            <person name="Kavagutti S V."/>
        </authorList>
    </citation>
    <scope>NUCLEOTIDE SEQUENCE</scope>
</reference>
<organism evidence="5">
    <name type="scientific">freshwater metagenome</name>
    <dbReference type="NCBI Taxonomy" id="449393"/>
    <lineage>
        <taxon>unclassified sequences</taxon>
        <taxon>metagenomes</taxon>
        <taxon>ecological metagenomes</taxon>
    </lineage>
</organism>
<dbReference type="Pfam" id="PF13556">
    <property type="entry name" value="HTH_30"/>
    <property type="match status" value="1"/>
</dbReference>
<feature type="domain" description="PucR C-terminal helix-turn-helix" evidence="3">
    <location>
        <begin position="322"/>
        <end position="380"/>
    </location>
</feature>
<accession>A0A6J7IWZ4</accession>
<sequence length="413" mass="42877">MHPPDSPVVSDAGPLDAIAEAVSSGAGLPALARAVARALDAGLVVADRGGAVLAVAARSRDEERRLLAVRGELDALTLTVAGETAGSAVLQHRGEPDAGVLALVLTVLALEVERVRAPARASQEESAAFCSELLQGTLADGPAIVERGGELGLDLSESTGALVVRVHPHVAGDEGWRARALAAVERGARAVSPSSLVGGLDRPGPACEVVALIPAGGDEAVSRAAQAAFTELDGVLPGHGVSVGHGRATDQPADLPRAVQEALLACNVSEGDPESAVLGFEETGAYRLLLSAMSENPDELRRFYAETIEPLAAYDAQYETDLVGTVTAYLDADGSVAAAAQRLFTHRHTVRYRLERVRELCGLDVTSSDGRERLSLGLKAMRVLGLGQHDGPALGERETRPRRPASGGRRTAR</sequence>
<protein>
    <submittedName>
        <fullName evidence="5">Unannotated protein</fullName>
    </submittedName>
</protein>
<dbReference type="Pfam" id="PF17853">
    <property type="entry name" value="GGDEF_2"/>
    <property type="match status" value="1"/>
</dbReference>
<evidence type="ECO:0000259" key="3">
    <source>
        <dbReference type="Pfam" id="PF13556"/>
    </source>
</evidence>
<dbReference type="InterPro" id="IPR042070">
    <property type="entry name" value="PucR_C-HTH_sf"/>
</dbReference>
<evidence type="ECO:0000313" key="5">
    <source>
        <dbReference type="EMBL" id="CAB4935425.1"/>
    </source>
</evidence>
<dbReference type="Gene3D" id="1.10.10.2840">
    <property type="entry name" value="PucR C-terminal helix-turn-helix domain"/>
    <property type="match status" value="1"/>
</dbReference>
<dbReference type="EMBL" id="CAFBMK010000195">
    <property type="protein sequence ID" value="CAB4935425.1"/>
    <property type="molecule type" value="Genomic_DNA"/>
</dbReference>
<dbReference type="InterPro" id="IPR041522">
    <property type="entry name" value="CdaR_GGDEF"/>
</dbReference>
<evidence type="ECO:0000256" key="2">
    <source>
        <dbReference type="SAM" id="MobiDB-lite"/>
    </source>
</evidence>
<dbReference type="PANTHER" id="PTHR33744">
    <property type="entry name" value="CARBOHYDRATE DIACID REGULATOR"/>
    <property type="match status" value="1"/>
</dbReference>
<evidence type="ECO:0000259" key="4">
    <source>
        <dbReference type="Pfam" id="PF17853"/>
    </source>
</evidence>
<name>A0A6J7IWZ4_9ZZZZ</name>
<comment type="similarity">
    <text evidence="1">Belongs to the CdaR family.</text>
</comment>
<evidence type="ECO:0000256" key="1">
    <source>
        <dbReference type="ARBA" id="ARBA00006754"/>
    </source>
</evidence>
<feature type="domain" description="CdaR GGDEF-like" evidence="4">
    <location>
        <begin position="139"/>
        <end position="268"/>
    </location>
</feature>
<gene>
    <name evidence="5" type="ORF">UFOPK3564_02618</name>
</gene>